<sequence length="177" mass="19095">MRSRMIVLALVLALATGAAVPGVAHAAARREPVRYAAAQWKDVVVPLLLANRKVIGRCFANGLLLTSGGLRLLRPGALLSKLLGIAMFAQGASSSSCRATLAVARAAYRVGRAGWYDGADFFFEDSSFVDDIPWQRNVCHIDLAVGSARGRMLHYRATYLMCHPATYSSTVYPWPAA</sequence>
<comment type="caution">
    <text evidence="2">The sequence shown here is derived from an EMBL/GenBank/DDBJ whole genome shotgun (WGS) entry which is preliminary data.</text>
</comment>
<reference evidence="2 3" key="1">
    <citation type="submission" date="2021-03" db="EMBL/GenBank/DDBJ databases">
        <title>Actinoplanes flavus sp. nov., a novel actinomycete isolated from Coconut Palm rhizosphere soil.</title>
        <authorList>
            <person name="Luo X."/>
        </authorList>
    </citation>
    <scope>NUCLEOTIDE SEQUENCE [LARGE SCALE GENOMIC DNA]</scope>
    <source>
        <strain evidence="2 3">NEAU-H7</strain>
    </source>
</reference>
<evidence type="ECO:0000313" key="2">
    <source>
        <dbReference type="EMBL" id="MBO3737789.1"/>
    </source>
</evidence>
<dbReference type="RefSeq" id="WP_208466988.1">
    <property type="nucleotide sequence ID" value="NZ_JAGFNS010000005.1"/>
</dbReference>
<gene>
    <name evidence="2" type="ORF">J5X75_09675</name>
</gene>
<accession>A0ABS3UG97</accession>
<evidence type="ECO:0000313" key="3">
    <source>
        <dbReference type="Proteomes" id="UP000679690"/>
    </source>
</evidence>
<keyword evidence="1" id="KW-0732">Signal</keyword>
<dbReference type="EMBL" id="JAGFNS010000005">
    <property type="protein sequence ID" value="MBO3737789.1"/>
    <property type="molecule type" value="Genomic_DNA"/>
</dbReference>
<dbReference type="Proteomes" id="UP000679690">
    <property type="component" value="Unassembled WGS sequence"/>
</dbReference>
<proteinExistence type="predicted"/>
<feature type="chain" id="PRO_5047487098" evidence="1">
    <location>
        <begin position="27"/>
        <end position="177"/>
    </location>
</feature>
<keyword evidence="3" id="KW-1185">Reference proteome</keyword>
<name>A0ABS3UG97_9ACTN</name>
<feature type="signal peptide" evidence="1">
    <location>
        <begin position="1"/>
        <end position="26"/>
    </location>
</feature>
<organism evidence="2 3">
    <name type="scientific">Actinoplanes flavus</name>
    <dbReference type="NCBI Taxonomy" id="2820290"/>
    <lineage>
        <taxon>Bacteria</taxon>
        <taxon>Bacillati</taxon>
        <taxon>Actinomycetota</taxon>
        <taxon>Actinomycetes</taxon>
        <taxon>Micromonosporales</taxon>
        <taxon>Micromonosporaceae</taxon>
        <taxon>Actinoplanes</taxon>
    </lineage>
</organism>
<protein>
    <submittedName>
        <fullName evidence="2">Uncharacterized protein</fullName>
    </submittedName>
</protein>
<evidence type="ECO:0000256" key="1">
    <source>
        <dbReference type="SAM" id="SignalP"/>
    </source>
</evidence>